<dbReference type="SUPFAM" id="SSF141868">
    <property type="entry name" value="EAL domain-like"/>
    <property type="match status" value="1"/>
</dbReference>
<protein>
    <submittedName>
        <fullName evidence="7">Diguanylate cyclase/phosphodiesterase with PAS/PAC sensor(S)</fullName>
    </submittedName>
</protein>
<dbReference type="SMART" id="SM00091">
    <property type="entry name" value="PAS"/>
    <property type="match status" value="2"/>
</dbReference>
<evidence type="ECO:0000259" key="4">
    <source>
        <dbReference type="PROSITE" id="PS50113"/>
    </source>
</evidence>
<dbReference type="InterPro" id="IPR001633">
    <property type="entry name" value="EAL_dom"/>
</dbReference>
<dbReference type="PROSITE" id="PS50113">
    <property type="entry name" value="PAC"/>
    <property type="match status" value="1"/>
</dbReference>
<dbReference type="Pfam" id="PF00563">
    <property type="entry name" value="EAL"/>
    <property type="match status" value="1"/>
</dbReference>
<dbReference type="Gene3D" id="3.30.450.20">
    <property type="entry name" value="PAS domain"/>
    <property type="match status" value="2"/>
</dbReference>
<evidence type="ECO:0000313" key="7">
    <source>
        <dbReference type="EMBL" id="SEK81042.1"/>
    </source>
</evidence>
<keyword evidence="8" id="KW-1185">Reference proteome</keyword>
<dbReference type="CDD" id="cd00130">
    <property type="entry name" value="PAS"/>
    <property type="match status" value="1"/>
</dbReference>
<dbReference type="NCBIfam" id="TIGR00254">
    <property type="entry name" value="GGDEF"/>
    <property type="match status" value="1"/>
</dbReference>
<dbReference type="CDD" id="cd01949">
    <property type="entry name" value="GGDEF"/>
    <property type="match status" value="1"/>
</dbReference>
<dbReference type="AlphaFoldDB" id="A0A1H7K2Q7"/>
<evidence type="ECO:0000259" key="6">
    <source>
        <dbReference type="PROSITE" id="PS50887"/>
    </source>
</evidence>
<proteinExistence type="predicted"/>
<dbReference type="InterPro" id="IPR012226">
    <property type="entry name" value="Diguanyl_cyclase/Pdiesterase"/>
</dbReference>
<dbReference type="Pfam" id="PF00990">
    <property type="entry name" value="GGDEF"/>
    <property type="match status" value="1"/>
</dbReference>
<dbReference type="Gene3D" id="3.30.70.270">
    <property type="match status" value="1"/>
</dbReference>
<dbReference type="InterPro" id="IPR035919">
    <property type="entry name" value="EAL_sf"/>
</dbReference>
<dbReference type="InterPro" id="IPR013767">
    <property type="entry name" value="PAS_fold"/>
</dbReference>
<dbReference type="InterPro" id="IPR000160">
    <property type="entry name" value="GGDEF_dom"/>
</dbReference>
<dbReference type="FunFam" id="3.30.70.270:FF:000001">
    <property type="entry name" value="Diguanylate cyclase domain protein"/>
    <property type="match status" value="1"/>
</dbReference>
<dbReference type="PANTHER" id="PTHR44757">
    <property type="entry name" value="DIGUANYLATE CYCLASE DGCP"/>
    <property type="match status" value="1"/>
</dbReference>
<evidence type="ECO:0000259" key="3">
    <source>
        <dbReference type="PROSITE" id="PS50112"/>
    </source>
</evidence>
<dbReference type="InterPro" id="IPR043128">
    <property type="entry name" value="Rev_trsase/Diguanyl_cyclase"/>
</dbReference>
<dbReference type="NCBIfam" id="TIGR00229">
    <property type="entry name" value="sensory_box"/>
    <property type="match status" value="1"/>
</dbReference>
<dbReference type="SUPFAM" id="SSF55073">
    <property type="entry name" value="Nucleotide cyclase"/>
    <property type="match status" value="1"/>
</dbReference>
<organism evidence="7 8">
    <name type="scientific">Nitrosovibrio tenuis</name>
    <dbReference type="NCBI Taxonomy" id="1233"/>
    <lineage>
        <taxon>Bacteria</taxon>
        <taxon>Pseudomonadati</taxon>
        <taxon>Pseudomonadota</taxon>
        <taxon>Betaproteobacteria</taxon>
        <taxon>Nitrosomonadales</taxon>
        <taxon>Nitrosomonadaceae</taxon>
        <taxon>Nitrosovibrio</taxon>
    </lineage>
</organism>
<dbReference type="SMART" id="SM00052">
    <property type="entry name" value="EAL"/>
    <property type="match status" value="1"/>
</dbReference>
<evidence type="ECO:0000256" key="1">
    <source>
        <dbReference type="ARBA" id="ARBA00051114"/>
    </source>
</evidence>
<dbReference type="CDD" id="cd01948">
    <property type="entry name" value="EAL"/>
    <property type="match status" value="1"/>
</dbReference>
<dbReference type="PROSITE" id="PS50887">
    <property type="entry name" value="GGDEF"/>
    <property type="match status" value="1"/>
</dbReference>
<evidence type="ECO:0000313" key="8">
    <source>
        <dbReference type="Proteomes" id="UP000198620"/>
    </source>
</evidence>
<dbReference type="PROSITE" id="PS50112">
    <property type="entry name" value="PAS"/>
    <property type="match status" value="1"/>
</dbReference>
<dbReference type="EMBL" id="FOBH01000003">
    <property type="protein sequence ID" value="SEK81042.1"/>
    <property type="molecule type" value="Genomic_DNA"/>
</dbReference>
<dbReference type="PIRSF" id="PIRSF005925">
    <property type="entry name" value="Dos"/>
    <property type="match status" value="1"/>
</dbReference>
<evidence type="ECO:0000259" key="5">
    <source>
        <dbReference type="PROSITE" id="PS50883"/>
    </source>
</evidence>
<feature type="domain" description="PAC" evidence="4">
    <location>
        <begin position="234"/>
        <end position="288"/>
    </location>
</feature>
<dbReference type="InterPro" id="IPR035965">
    <property type="entry name" value="PAS-like_dom_sf"/>
</dbReference>
<dbReference type="InterPro" id="IPR029787">
    <property type="entry name" value="Nucleotide_cyclase"/>
</dbReference>
<feature type="domain" description="PAS" evidence="3">
    <location>
        <begin position="163"/>
        <end position="236"/>
    </location>
</feature>
<comment type="catalytic activity">
    <reaction evidence="1">
        <text>3',3'-c-di-GMP + H2O = 5'-phosphoguanylyl(3'-&gt;5')guanosine + H(+)</text>
        <dbReference type="Rhea" id="RHEA:24902"/>
        <dbReference type="ChEBI" id="CHEBI:15377"/>
        <dbReference type="ChEBI" id="CHEBI:15378"/>
        <dbReference type="ChEBI" id="CHEBI:58754"/>
        <dbReference type="ChEBI" id="CHEBI:58805"/>
        <dbReference type="EC" id="3.1.4.52"/>
    </reaction>
    <physiologicalReaction direction="left-to-right" evidence="1">
        <dbReference type="Rhea" id="RHEA:24903"/>
    </physiologicalReaction>
</comment>
<dbReference type="PROSITE" id="PS50883">
    <property type="entry name" value="EAL"/>
    <property type="match status" value="1"/>
</dbReference>
<keyword evidence="2" id="KW-0175">Coiled coil</keyword>
<dbReference type="PANTHER" id="PTHR44757:SF2">
    <property type="entry name" value="BIOFILM ARCHITECTURE MAINTENANCE PROTEIN MBAA"/>
    <property type="match status" value="1"/>
</dbReference>
<dbReference type="FunFam" id="3.20.20.450:FF:000001">
    <property type="entry name" value="Cyclic di-GMP phosphodiesterase yahA"/>
    <property type="match status" value="1"/>
</dbReference>
<sequence length="732" mass="81435">MRSTAMQTSSTILAAGERAEGELNQAKKTLEEKTAELDRSLSLLRATIESTADGLLVTDENGKVLCYNQLYLDMWPIPAELLDPASHEVLMQYCSTHLKNAQQYVWTTKKIYSEWPPESFDVLQFNDGRIFERYTKASTIGSRKVGRVWSFRDVTGRRQAETYKARLASIVEYSNDAIISKDLNGIITDWNAGAERLFGYRASEIVGCSIFGLIPPDRLEEESKIMSLIKRGMLTEHFETVRLGKGNKPIDVSLTISPIKDGAGNVIGASKIARDITEAKESQARMQHLAHYDSLTGLPNRILLADRLKSAIADAARYSHRLALLFVDLDRFKLVNDSLGHEIGDQLLKNVAKRMQSTVRATDTISRVGGDEFIVLLSQVPSAEVPARIAEKLINVVSKPYRIEGHELTVTASVGISVYPDDGRDEGSLMRNADASMYSAKEAGRNRYQFHSEDMTSSATDRLSLERELRGAIEREEIFTVYQPQIELTTGQVIGVEALMRWQHPRLGLVSPADFIPVAEDNGLILSLGERIMRDSCLQARRWCDDHGVGSVAVNVSAVQFRQKNFTDVVLSVVAETGLRPECLELEVTESVVMRGVESAVHKLRTLGAQGIKIAIDDFGTGYSSLSYLRQFSVNRLKIDKSFIHDLPDKDAEAIVCAIVTMGRSLSLRVIAEGVETEAQEKFLQNVECNESQGYLYAKPMVASELEAWLTRWSSRKQNGGLSIVQDGNKKT</sequence>
<dbReference type="STRING" id="1233.SAMN05216387_10386"/>
<name>A0A1H7K2Q7_9PROT</name>
<dbReference type="SMART" id="SM00267">
    <property type="entry name" value="GGDEF"/>
    <property type="match status" value="1"/>
</dbReference>
<dbReference type="GO" id="GO:0071111">
    <property type="term" value="F:cyclic-guanylate-specific phosphodiesterase activity"/>
    <property type="evidence" value="ECO:0007669"/>
    <property type="project" value="UniProtKB-EC"/>
</dbReference>
<reference evidence="7 8" key="1">
    <citation type="submission" date="2016-10" db="EMBL/GenBank/DDBJ databases">
        <authorList>
            <person name="de Groot N.N."/>
        </authorList>
    </citation>
    <scope>NUCLEOTIDE SEQUENCE [LARGE SCALE GENOMIC DNA]</scope>
    <source>
        <strain evidence="7 8">Nv1</strain>
    </source>
</reference>
<dbReference type="SUPFAM" id="SSF55785">
    <property type="entry name" value="PYP-like sensor domain (PAS domain)"/>
    <property type="match status" value="2"/>
</dbReference>
<dbReference type="InterPro" id="IPR000700">
    <property type="entry name" value="PAS-assoc_C"/>
</dbReference>
<feature type="domain" description="GGDEF" evidence="6">
    <location>
        <begin position="320"/>
        <end position="453"/>
    </location>
</feature>
<dbReference type="Proteomes" id="UP000198620">
    <property type="component" value="Unassembled WGS sequence"/>
</dbReference>
<gene>
    <name evidence="7" type="ORF">SAMN05216387_10386</name>
</gene>
<feature type="domain" description="EAL" evidence="5">
    <location>
        <begin position="462"/>
        <end position="714"/>
    </location>
</feature>
<feature type="coiled-coil region" evidence="2">
    <location>
        <begin position="16"/>
        <end position="43"/>
    </location>
</feature>
<evidence type="ECO:0000256" key="2">
    <source>
        <dbReference type="SAM" id="Coils"/>
    </source>
</evidence>
<dbReference type="GO" id="GO:0006355">
    <property type="term" value="P:regulation of DNA-templated transcription"/>
    <property type="evidence" value="ECO:0007669"/>
    <property type="project" value="InterPro"/>
</dbReference>
<dbReference type="Gene3D" id="3.20.20.450">
    <property type="entry name" value="EAL domain"/>
    <property type="match status" value="1"/>
</dbReference>
<dbReference type="GO" id="GO:0071732">
    <property type="term" value="P:cellular response to nitric oxide"/>
    <property type="evidence" value="ECO:0007669"/>
    <property type="project" value="UniProtKB-ARBA"/>
</dbReference>
<dbReference type="InterPro" id="IPR052155">
    <property type="entry name" value="Biofilm_reg_signaling"/>
</dbReference>
<dbReference type="Pfam" id="PF00989">
    <property type="entry name" value="PAS"/>
    <property type="match status" value="1"/>
</dbReference>
<accession>A0A1H7K2Q7</accession>
<dbReference type="InterPro" id="IPR000014">
    <property type="entry name" value="PAS"/>
</dbReference>